<dbReference type="Proteomes" id="UP000001876">
    <property type="component" value="Unassembled WGS sequence"/>
</dbReference>
<organism evidence="3">
    <name type="scientific">Micromonas pusilla (strain CCMP1545)</name>
    <name type="common">Picoplanktonic green alga</name>
    <dbReference type="NCBI Taxonomy" id="564608"/>
    <lineage>
        <taxon>Eukaryota</taxon>
        <taxon>Viridiplantae</taxon>
        <taxon>Chlorophyta</taxon>
        <taxon>Mamiellophyceae</taxon>
        <taxon>Mamiellales</taxon>
        <taxon>Mamiellaceae</taxon>
        <taxon>Micromonas</taxon>
    </lineage>
</organism>
<feature type="region of interest" description="Disordered" evidence="1">
    <location>
        <begin position="236"/>
        <end position="256"/>
    </location>
</feature>
<feature type="compositionally biased region" description="Basic and acidic residues" evidence="1">
    <location>
        <begin position="396"/>
        <end position="405"/>
    </location>
</feature>
<accession>C1N358</accession>
<name>C1N358_MICPC</name>
<evidence type="ECO:0000256" key="1">
    <source>
        <dbReference type="SAM" id="MobiDB-lite"/>
    </source>
</evidence>
<reference evidence="2 3" key="1">
    <citation type="journal article" date="2009" name="Science">
        <title>Green evolution and dynamic adaptations revealed by genomes of the marine picoeukaryotes Micromonas.</title>
        <authorList>
            <person name="Worden A.Z."/>
            <person name="Lee J.H."/>
            <person name="Mock T."/>
            <person name="Rouze P."/>
            <person name="Simmons M.P."/>
            <person name="Aerts A.L."/>
            <person name="Allen A.E."/>
            <person name="Cuvelier M.L."/>
            <person name="Derelle E."/>
            <person name="Everett M.V."/>
            <person name="Foulon E."/>
            <person name="Grimwood J."/>
            <person name="Gundlach H."/>
            <person name="Henrissat B."/>
            <person name="Napoli C."/>
            <person name="McDonald S.M."/>
            <person name="Parker M.S."/>
            <person name="Rombauts S."/>
            <person name="Salamov A."/>
            <person name="Von Dassow P."/>
            <person name="Badger J.H."/>
            <person name="Coutinho P.M."/>
            <person name="Demir E."/>
            <person name="Dubchak I."/>
            <person name="Gentemann C."/>
            <person name="Eikrem W."/>
            <person name="Gready J.E."/>
            <person name="John U."/>
            <person name="Lanier W."/>
            <person name="Lindquist E.A."/>
            <person name="Lucas S."/>
            <person name="Mayer K.F."/>
            <person name="Moreau H."/>
            <person name="Not F."/>
            <person name="Otillar R."/>
            <person name="Panaud O."/>
            <person name="Pangilinan J."/>
            <person name="Paulsen I."/>
            <person name="Piegu B."/>
            <person name="Poliakov A."/>
            <person name="Robbens S."/>
            <person name="Schmutz J."/>
            <person name="Toulza E."/>
            <person name="Wyss T."/>
            <person name="Zelensky A."/>
            <person name="Zhou K."/>
            <person name="Armbrust E.V."/>
            <person name="Bhattacharya D."/>
            <person name="Goodenough U.W."/>
            <person name="Van de Peer Y."/>
            <person name="Grigoriev I.V."/>
        </authorList>
    </citation>
    <scope>NUCLEOTIDE SEQUENCE [LARGE SCALE GENOMIC DNA]</scope>
    <source>
        <strain evidence="2 3">CCMP1545</strain>
    </source>
</reference>
<dbReference type="KEGG" id="mpp:MICPUCDRAFT_48520"/>
<feature type="region of interest" description="Disordered" evidence="1">
    <location>
        <begin position="124"/>
        <end position="210"/>
    </location>
</feature>
<gene>
    <name evidence="2" type="ORF">MICPUCDRAFT_48520</name>
</gene>
<feature type="compositionally biased region" description="Low complexity" evidence="1">
    <location>
        <begin position="246"/>
        <end position="256"/>
    </location>
</feature>
<evidence type="ECO:0000313" key="2">
    <source>
        <dbReference type="EMBL" id="EEH53141.1"/>
    </source>
</evidence>
<dbReference type="EMBL" id="GG663746">
    <property type="protein sequence ID" value="EEH53141.1"/>
    <property type="molecule type" value="Genomic_DNA"/>
</dbReference>
<dbReference type="RefSeq" id="XP_003062322.1">
    <property type="nucleotide sequence ID" value="XM_003062276.1"/>
</dbReference>
<evidence type="ECO:0000313" key="3">
    <source>
        <dbReference type="Proteomes" id="UP000001876"/>
    </source>
</evidence>
<dbReference type="OMA" id="AESRYHA"/>
<dbReference type="GeneID" id="9687992"/>
<keyword evidence="3" id="KW-1185">Reference proteome</keyword>
<feature type="region of interest" description="Disordered" evidence="1">
    <location>
        <begin position="393"/>
        <end position="418"/>
    </location>
</feature>
<proteinExistence type="predicted"/>
<protein>
    <submittedName>
        <fullName evidence="2">Predicted protein</fullName>
    </submittedName>
</protein>
<sequence length="418" mass="44660">MGSGGIGKKKQADVPADGGIDKVRLVYVELVHNNAPFEELFQIDFGGWRAFFRAVKDFAEDPTSALSECIATGILQKNGIAFKDWGKKVRERSPAFKEQFNRFIHLPAVRYALATDLGMDPAATDLTDADGRSGPGGPSMNPAAIRDRDRYEPANDSYDERAGAGGSQQPRRPYSPSEGGYTANADSSMPAESRYHARKRADPDSPTSPMLDRLEMLLSSSPVDGPDSPIERLQRTLDEKDPEPPRGTAALGAGPATARRQFAGAGYAAMAARSPPPPPTTTTGGGALDVDTALAAATVTSPNGSVGGGVRNVSTPGVPGNLVQVDVSDTHVTVEFHRRRVSAYLAGFKNLLLNLRDHISSIERADVMHVARTVEETNARLDVAMEKIDQMTAAEEATHPGREEVDGYAASELDAYSP</sequence>
<feature type="compositionally biased region" description="Basic and acidic residues" evidence="1">
    <location>
        <begin position="145"/>
        <end position="162"/>
    </location>
</feature>
<dbReference type="AlphaFoldDB" id="C1N358"/>